<proteinExistence type="predicted"/>
<sequence>MAALSTIAVAILLGILHVAADPLEGRAYVPQMESPSGYFRRNRLQMLGFQSGRFSAKGPMERQQPRSGSKAVRNVLFASKIWLNAEQSRKITELQAKGNDEEVVRQLTEFYRGLSDKSRAALRVQSTCRALLSDEVGQSATDELIAMKTKIINSLFRNVKNSDVKVIQPLCVAAYEDSHVPTANDPRRLRRSMEVASAA</sequence>
<keyword evidence="1" id="KW-0732">Signal</keyword>
<dbReference type="InterPro" id="IPR038289">
    <property type="entry name" value="DVA-1_sf"/>
</dbReference>
<feature type="chain" id="PRO_5001494559" description="Polyprotein allergen nematode domain-containing protein" evidence="1">
    <location>
        <begin position="21"/>
        <end position="199"/>
    </location>
</feature>
<dbReference type="Gene3D" id="1.10.533.30">
    <property type="entry name" value="Nematode polyprotein allergen ABA-1"/>
    <property type="match status" value="1"/>
</dbReference>
<protein>
    <recommendedName>
        <fullName evidence="2">Polyprotein allergen nematode domain-containing protein</fullName>
    </recommendedName>
</protein>
<evidence type="ECO:0000313" key="3">
    <source>
        <dbReference type="EMBL" id="EYC38667.1"/>
    </source>
</evidence>
<gene>
    <name evidence="3" type="primary">Acey_s0703.g1672</name>
    <name evidence="3" type="ORF">Y032_0703g1672</name>
</gene>
<keyword evidence="4" id="KW-1185">Reference proteome</keyword>
<name>A0A016WHA9_9BILA</name>
<evidence type="ECO:0000256" key="1">
    <source>
        <dbReference type="SAM" id="SignalP"/>
    </source>
</evidence>
<reference evidence="4" key="1">
    <citation type="journal article" date="2015" name="Nat. Genet.">
        <title>The genome and transcriptome of the zoonotic hookworm Ancylostoma ceylanicum identify infection-specific gene families.</title>
        <authorList>
            <person name="Schwarz E.M."/>
            <person name="Hu Y."/>
            <person name="Antoshechkin I."/>
            <person name="Miller M.M."/>
            <person name="Sternberg P.W."/>
            <person name="Aroian R.V."/>
        </authorList>
    </citation>
    <scope>NUCLEOTIDE SEQUENCE</scope>
    <source>
        <strain evidence="4">HY135</strain>
    </source>
</reference>
<evidence type="ECO:0000259" key="2">
    <source>
        <dbReference type="Pfam" id="PF16469"/>
    </source>
</evidence>
<dbReference type="Pfam" id="PF16469">
    <property type="entry name" value="NPA"/>
    <property type="match status" value="1"/>
</dbReference>
<accession>A0A016WHA9</accession>
<dbReference type="AlphaFoldDB" id="A0A016WHA9"/>
<dbReference type="EMBL" id="JARK01000303">
    <property type="protein sequence ID" value="EYC38667.1"/>
    <property type="molecule type" value="Genomic_DNA"/>
</dbReference>
<feature type="signal peptide" evidence="1">
    <location>
        <begin position="1"/>
        <end position="20"/>
    </location>
</feature>
<dbReference type="Proteomes" id="UP000024635">
    <property type="component" value="Unassembled WGS sequence"/>
</dbReference>
<feature type="domain" description="Polyprotein allergen nematode" evidence="2">
    <location>
        <begin position="82"/>
        <end position="149"/>
    </location>
</feature>
<dbReference type="InterPro" id="IPR032487">
    <property type="entry name" value="ABA-1_nematode"/>
</dbReference>
<comment type="caution">
    <text evidence="3">The sequence shown here is derived from an EMBL/GenBank/DDBJ whole genome shotgun (WGS) entry which is preliminary data.</text>
</comment>
<organism evidence="3 4">
    <name type="scientific">Ancylostoma ceylanicum</name>
    <dbReference type="NCBI Taxonomy" id="53326"/>
    <lineage>
        <taxon>Eukaryota</taxon>
        <taxon>Metazoa</taxon>
        <taxon>Ecdysozoa</taxon>
        <taxon>Nematoda</taxon>
        <taxon>Chromadorea</taxon>
        <taxon>Rhabditida</taxon>
        <taxon>Rhabditina</taxon>
        <taxon>Rhabditomorpha</taxon>
        <taxon>Strongyloidea</taxon>
        <taxon>Ancylostomatidae</taxon>
        <taxon>Ancylostomatinae</taxon>
        <taxon>Ancylostoma</taxon>
    </lineage>
</organism>
<dbReference type="OrthoDB" id="5838004at2759"/>
<evidence type="ECO:0000313" key="4">
    <source>
        <dbReference type="Proteomes" id="UP000024635"/>
    </source>
</evidence>